<dbReference type="SUPFAM" id="SSF53686">
    <property type="entry name" value="Tryptophan synthase beta subunit-like PLP-dependent enzymes"/>
    <property type="match status" value="1"/>
</dbReference>
<comment type="caution">
    <text evidence="7">The sequence shown here is derived from an EMBL/GenBank/DDBJ whole genome shotgun (WGS) entry which is preliminary data.</text>
</comment>
<name>A0A8J1T618_OWEFU</name>
<comment type="cofactor">
    <cofactor evidence="1 4">
        <name>pyridoxal 5'-phosphate</name>
        <dbReference type="ChEBI" id="CHEBI:597326"/>
    </cofactor>
</comment>
<dbReference type="GO" id="GO:0005737">
    <property type="term" value="C:cytoplasm"/>
    <property type="evidence" value="ECO:0007669"/>
    <property type="project" value="TreeGrafter"/>
</dbReference>
<dbReference type="NCBIfam" id="TIGR00260">
    <property type="entry name" value="thrC"/>
    <property type="match status" value="1"/>
</dbReference>
<dbReference type="CDD" id="cd01560">
    <property type="entry name" value="Thr-synth_2"/>
    <property type="match status" value="1"/>
</dbReference>
<keyword evidence="3 4" id="KW-0663">Pyridoxal phosphate</keyword>
<feature type="domain" description="Tryptophan synthase beta chain-like PALP" evidence="5">
    <location>
        <begin position="333"/>
        <end position="654"/>
    </location>
</feature>
<dbReference type="PANTHER" id="PTHR43515">
    <property type="entry name" value="THREONINE SYNTHASE-LIKE 1"/>
    <property type="match status" value="1"/>
</dbReference>
<evidence type="ECO:0000256" key="1">
    <source>
        <dbReference type="ARBA" id="ARBA00001933"/>
    </source>
</evidence>
<dbReference type="OrthoDB" id="5203861at2759"/>
<dbReference type="InterPro" id="IPR027417">
    <property type="entry name" value="P-loop_NTPase"/>
</dbReference>
<evidence type="ECO:0008006" key="9">
    <source>
        <dbReference type="Google" id="ProtNLM"/>
    </source>
</evidence>
<dbReference type="PRINTS" id="PR01100">
    <property type="entry name" value="SHIKIMTKNASE"/>
</dbReference>
<dbReference type="Gene3D" id="3.90.1380.10">
    <property type="entry name" value="Threonine synthase, N-terminal domain"/>
    <property type="match status" value="1"/>
</dbReference>
<proteinExistence type="inferred from homology"/>
<dbReference type="InterPro" id="IPR037158">
    <property type="entry name" value="Thr_synth_N_sf"/>
</dbReference>
<comment type="similarity">
    <text evidence="2">Belongs to the threonine synthase family.</text>
</comment>
<dbReference type="PANTHER" id="PTHR43515:SF1">
    <property type="entry name" value="THREONINE SYNTHASE-LIKE 1"/>
    <property type="match status" value="1"/>
</dbReference>
<evidence type="ECO:0000259" key="5">
    <source>
        <dbReference type="Pfam" id="PF00291"/>
    </source>
</evidence>
<sequence>MLKTSGVILRLLRSDCHFNAPSSYLHNTFCLKNQNLENHRHEKRSRPASSQHTARQLDSIFLMGSPGSGKTTIGRIVGSLLNKPVIDIDDHVLEPHWGIPVSQKLHEVGGDNFILEEGKALLEFTPIDSVVSLTGSNPMYAPAMEHLRNYGTFVFIDVQNEDIVQRLEKMKVSRIVGQEAGVHMRDILQYRQQFYEAGYDIRVICEQFESQDDIAKKIVKALEASKADTYISTRNEKLDNHTNQFITFNDVVLKGLAPDGGLFVPDRTVPELSLKQWNRLIGLTFQDKAVRILEQWILDFRSVSQQDLKEYIKKAYSSFNCLKVAPVVHLQGKQYIQELFHGPTASFKDLALQLMPQLFQHAVYSCSASKSTSARFLILVATSGDTGGAVLDGFRKLKDVTNIDVMVLYPQQGISSIQQQQMTSMQGDNLHVVGVDSDFDFCQSTIKSIFNNDSFREELNEKHNCQISAANSINWGRLLPQVVYHAVGYLDMVEQGIISLGDRVDVCIPTGNFGNILAAFYAKEMGIPFNRLICASNANNILTEFFQTGRYDLSQRTLLQTTSPAIDILKSSNLERFLYHLSGGDSGFVKSCYDNLAESGSFEVPSELKSKIDELIVADSCTEEECHKAIKETWEQTGYMLDPHTAVAKVVADRHSSNLPMIISSTAHFAKFADSVLDALNIERDNLSPKQWYTKLRALNTRPVMHRDLESQIELESTHNTILQPNINEIMKEIRKFISK</sequence>
<dbReference type="InterPro" id="IPR000623">
    <property type="entry name" value="Shikimate_kinase/TSH1"/>
</dbReference>
<dbReference type="EMBL" id="CAIIXF020000005">
    <property type="protein sequence ID" value="CAH1784467.1"/>
    <property type="molecule type" value="Genomic_DNA"/>
</dbReference>
<evidence type="ECO:0000313" key="8">
    <source>
        <dbReference type="Proteomes" id="UP000749559"/>
    </source>
</evidence>
<evidence type="ECO:0000313" key="7">
    <source>
        <dbReference type="EMBL" id="CAH1784467.1"/>
    </source>
</evidence>
<dbReference type="Gene3D" id="3.40.50.300">
    <property type="entry name" value="P-loop containing nucleotide triphosphate hydrolases"/>
    <property type="match status" value="1"/>
</dbReference>
<reference evidence="7" key="1">
    <citation type="submission" date="2022-03" db="EMBL/GenBank/DDBJ databases">
        <authorList>
            <person name="Martin C."/>
        </authorList>
    </citation>
    <scope>NUCLEOTIDE SEQUENCE</scope>
</reference>
<dbReference type="InterPro" id="IPR031322">
    <property type="entry name" value="Shikimate/glucono_kinase"/>
</dbReference>
<dbReference type="Pfam" id="PF00291">
    <property type="entry name" value="PALP"/>
    <property type="match status" value="1"/>
</dbReference>
<accession>A0A8J1T618</accession>
<evidence type="ECO:0000259" key="6">
    <source>
        <dbReference type="Pfam" id="PF14821"/>
    </source>
</evidence>
<dbReference type="Pfam" id="PF01202">
    <property type="entry name" value="SKI"/>
    <property type="match status" value="1"/>
</dbReference>
<dbReference type="AlphaFoldDB" id="A0A8J1T618"/>
<dbReference type="Proteomes" id="UP000749559">
    <property type="component" value="Unassembled WGS sequence"/>
</dbReference>
<evidence type="ECO:0000256" key="2">
    <source>
        <dbReference type="ARBA" id="ARBA00005517"/>
    </source>
</evidence>
<evidence type="ECO:0000256" key="3">
    <source>
        <dbReference type="ARBA" id="ARBA00022898"/>
    </source>
</evidence>
<gene>
    <name evidence="7" type="ORF">OFUS_LOCUS10659</name>
</gene>
<evidence type="ECO:0000256" key="4">
    <source>
        <dbReference type="PIRSR" id="PIRSR604450-51"/>
    </source>
</evidence>
<dbReference type="InterPro" id="IPR029144">
    <property type="entry name" value="Thr_synth_N"/>
</dbReference>
<dbReference type="Pfam" id="PF14821">
    <property type="entry name" value="Thr_synth_N"/>
    <property type="match status" value="1"/>
</dbReference>
<dbReference type="SUPFAM" id="SSF52540">
    <property type="entry name" value="P-loop containing nucleoside triphosphate hydrolases"/>
    <property type="match status" value="1"/>
</dbReference>
<dbReference type="InterPro" id="IPR036052">
    <property type="entry name" value="TrpB-like_PALP_sf"/>
</dbReference>
<feature type="modified residue" description="N6-(pyridoxal phosphate)lysine" evidence="4">
    <location>
        <position position="348"/>
    </location>
</feature>
<dbReference type="HAMAP" id="MF_00109">
    <property type="entry name" value="Shikimate_kinase"/>
    <property type="match status" value="1"/>
</dbReference>
<feature type="domain" description="Threonine synthase N-terminal" evidence="6">
    <location>
        <begin position="229"/>
        <end position="316"/>
    </location>
</feature>
<dbReference type="InterPro" id="IPR004450">
    <property type="entry name" value="Thr_synthase-like"/>
</dbReference>
<dbReference type="InterPro" id="IPR001926">
    <property type="entry name" value="TrpB-like_PALP"/>
</dbReference>
<keyword evidence="8" id="KW-1185">Reference proteome</keyword>
<dbReference type="Gene3D" id="3.40.50.1100">
    <property type="match status" value="2"/>
</dbReference>
<organism evidence="7 8">
    <name type="scientific">Owenia fusiformis</name>
    <name type="common">Polychaete worm</name>
    <dbReference type="NCBI Taxonomy" id="6347"/>
    <lineage>
        <taxon>Eukaryota</taxon>
        <taxon>Metazoa</taxon>
        <taxon>Spiralia</taxon>
        <taxon>Lophotrochozoa</taxon>
        <taxon>Annelida</taxon>
        <taxon>Polychaeta</taxon>
        <taxon>Sedentaria</taxon>
        <taxon>Canalipalpata</taxon>
        <taxon>Sabellida</taxon>
        <taxon>Oweniida</taxon>
        <taxon>Oweniidae</taxon>
        <taxon>Owenia</taxon>
    </lineage>
</organism>
<protein>
    <recommendedName>
        <fullName evidence="9">Threonine synthase</fullName>
    </recommendedName>
</protein>